<keyword evidence="3" id="KW-1185">Reference proteome</keyword>
<organism evidence="2 3">
    <name type="scientific">Zizania palustris</name>
    <name type="common">Northern wild rice</name>
    <dbReference type="NCBI Taxonomy" id="103762"/>
    <lineage>
        <taxon>Eukaryota</taxon>
        <taxon>Viridiplantae</taxon>
        <taxon>Streptophyta</taxon>
        <taxon>Embryophyta</taxon>
        <taxon>Tracheophyta</taxon>
        <taxon>Spermatophyta</taxon>
        <taxon>Magnoliopsida</taxon>
        <taxon>Liliopsida</taxon>
        <taxon>Poales</taxon>
        <taxon>Poaceae</taxon>
        <taxon>BOP clade</taxon>
        <taxon>Oryzoideae</taxon>
        <taxon>Oryzeae</taxon>
        <taxon>Zizaniinae</taxon>
        <taxon>Zizania</taxon>
    </lineage>
</organism>
<evidence type="ECO:0000313" key="3">
    <source>
        <dbReference type="Proteomes" id="UP000729402"/>
    </source>
</evidence>
<comment type="caution">
    <text evidence="2">The sequence shown here is derived from an EMBL/GenBank/DDBJ whole genome shotgun (WGS) entry which is preliminary data.</text>
</comment>
<evidence type="ECO:0000256" key="1">
    <source>
        <dbReference type="SAM" id="MobiDB-lite"/>
    </source>
</evidence>
<accession>A0A8J6BM26</accession>
<sequence length="134" mass="14470">MASPANVTNLGINGRPCPLHVAAERAHWASRISFTGFDSIQRRQYAHVRLCRCMVITNLIEENGVQFSSRVIVSVKPYDYNDLLLKPPQKPVQANGPPESINAAASPGGSTGLRQNENGMSKPDSSATKAVKVV</sequence>
<dbReference type="AlphaFoldDB" id="A0A8J6BM26"/>
<feature type="compositionally biased region" description="Polar residues" evidence="1">
    <location>
        <begin position="112"/>
        <end position="128"/>
    </location>
</feature>
<protein>
    <submittedName>
        <fullName evidence="2">Uncharacterized protein</fullName>
    </submittedName>
</protein>
<reference evidence="2" key="1">
    <citation type="journal article" date="2021" name="bioRxiv">
        <title>Whole Genome Assembly and Annotation of Northern Wild Rice, Zizania palustris L., Supports a Whole Genome Duplication in the Zizania Genus.</title>
        <authorList>
            <person name="Haas M."/>
            <person name="Kono T."/>
            <person name="Macchietto M."/>
            <person name="Millas R."/>
            <person name="McGilp L."/>
            <person name="Shao M."/>
            <person name="Duquette J."/>
            <person name="Hirsch C.N."/>
            <person name="Kimball J."/>
        </authorList>
    </citation>
    <scope>NUCLEOTIDE SEQUENCE</scope>
    <source>
        <tissue evidence="2">Fresh leaf tissue</tissue>
    </source>
</reference>
<reference evidence="2" key="2">
    <citation type="submission" date="2021-02" db="EMBL/GenBank/DDBJ databases">
        <authorList>
            <person name="Kimball J.A."/>
            <person name="Haas M.W."/>
            <person name="Macchietto M."/>
            <person name="Kono T."/>
            <person name="Duquette J."/>
            <person name="Shao M."/>
        </authorList>
    </citation>
    <scope>NUCLEOTIDE SEQUENCE</scope>
    <source>
        <tissue evidence="2">Fresh leaf tissue</tissue>
    </source>
</reference>
<gene>
    <name evidence="2" type="ORF">GUJ93_ZPchr0010g9209</name>
</gene>
<evidence type="ECO:0000313" key="2">
    <source>
        <dbReference type="EMBL" id="KAG8087220.1"/>
    </source>
</evidence>
<name>A0A8J6BM26_ZIZPA</name>
<dbReference type="EMBL" id="JAAALK010000082">
    <property type="protein sequence ID" value="KAG8087220.1"/>
    <property type="molecule type" value="Genomic_DNA"/>
</dbReference>
<dbReference type="Proteomes" id="UP000729402">
    <property type="component" value="Unassembled WGS sequence"/>
</dbReference>
<feature type="region of interest" description="Disordered" evidence="1">
    <location>
        <begin position="87"/>
        <end position="134"/>
    </location>
</feature>
<proteinExistence type="predicted"/>